<keyword evidence="2" id="KW-1185">Reference proteome</keyword>
<dbReference type="EMBL" id="FNOJ01000012">
    <property type="protein sequence ID" value="SDW72359.1"/>
    <property type="molecule type" value="Genomic_DNA"/>
</dbReference>
<accession>A0A1H2VWY3</accession>
<proteinExistence type="predicted"/>
<protein>
    <recommendedName>
        <fullName evidence="3">Spore coat protein W</fullName>
    </recommendedName>
</protein>
<dbReference type="STRING" id="89784.SAMN04489725_11243"/>
<gene>
    <name evidence="1" type="ORF">SAMN04489725_11243</name>
</gene>
<reference evidence="2" key="1">
    <citation type="submission" date="2016-10" db="EMBL/GenBank/DDBJ databases">
        <authorList>
            <person name="Varghese N."/>
        </authorList>
    </citation>
    <scope>NUCLEOTIDE SEQUENCE [LARGE SCALE GENOMIC DNA]</scope>
    <source>
        <strain evidence="2">DSM 12489</strain>
    </source>
</reference>
<evidence type="ECO:0000313" key="1">
    <source>
        <dbReference type="EMBL" id="SDW72359.1"/>
    </source>
</evidence>
<evidence type="ECO:0000313" key="2">
    <source>
        <dbReference type="Proteomes" id="UP000182589"/>
    </source>
</evidence>
<evidence type="ECO:0008006" key="3">
    <source>
        <dbReference type="Google" id="ProtNLM"/>
    </source>
</evidence>
<organism evidence="1 2">
    <name type="scientific">Alicyclobacillus hesperidum</name>
    <dbReference type="NCBI Taxonomy" id="89784"/>
    <lineage>
        <taxon>Bacteria</taxon>
        <taxon>Bacillati</taxon>
        <taxon>Bacillota</taxon>
        <taxon>Bacilli</taxon>
        <taxon>Bacillales</taxon>
        <taxon>Alicyclobacillaceae</taxon>
        <taxon>Alicyclobacillus</taxon>
    </lineage>
</organism>
<sequence length="73" mass="8563">MHDMDSVTKNLTDLLIEDVFRKHDISQAKRKPISPEERDKLRDLVHTLQAQVEDFLQSQKVSSSEDVETKRKK</sequence>
<dbReference type="RefSeq" id="WP_074693349.1">
    <property type="nucleotide sequence ID" value="NZ_FNOJ01000012.1"/>
</dbReference>
<dbReference type="Proteomes" id="UP000182589">
    <property type="component" value="Unassembled WGS sequence"/>
</dbReference>
<dbReference type="AlphaFoldDB" id="A0A1H2VWY3"/>
<name>A0A1H2VWY3_9BACL</name>